<sequence>MKLLGWMHHKIRQNSIDPFKDFTIGNYCTCLSTQSTLDDQDYYSKPTFGSRCGSRSSKQSKQDSENYISEIEAKGVEANFDKETTDVISELFDGFLAIGTLGSENIISEPVTPTFATSVKNITEEKAEVTEYDLKLINDELEKFLEAEAEEGQSNESSRRDSYVSIVTLSEKPMEGASTEDYGKMIVCPLQGYLFGTSIELPETTEVKKEKASLAELFHRTKIADEISTDKSGKGEMQAKKTHKSAKHLIKKMLKKLHGTSRSPTPSNSDTGSVSTNKKLHKVCLLTLDFLRTILLFCPKSQVIQMFHRKIHPENSIAEKGFIKSRTKKINRNPRDGSSVNGGLMHSDKNDKSFPQGSKSKEGTQYYMTNIKWPQYGLKGSASNGNREHWIKTDAD</sequence>
<gene>
    <name evidence="1" type="ORF">Patl1_03058</name>
</gene>
<proteinExistence type="predicted"/>
<dbReference type="Proteomes" id="UP001164250">
    <property type="component" value="Chromosome 1"/>
</dbReference>
<accession>A0ACC1CBE7</accession>
<name>A0ACC1CBE7_9ROSI</name>
<comment type="caution">
    <text evidence="1">The sequence shown here is derived from an EMBL/GenBank/DDBJ whole genome shotgun (WGS) entry which is preliminary data.</text>
</comment>
<reference evidence="2" key="1">
    <citation type="journal article" date="2023" name="G3 (Bethesda)">
        <title>Genome assembly and association tests identify interacting loci associated with vigor, precocity, and sex in interspecific pistachio rootstocks.</title>
        <authorList>
            <person name="Palmer W."/>
            <person name="Jacygrad E."/>
            <person name="Sagayaradj S."/>
            <person name="Cavanaugh K."/>
            <person name="Han R."/>
            <person name="Bertier L."/>
            <person name="Beede B."/>
            <person name="Kafkas S."/>
            <person name="Golino D."/>
            <person name="Preece J."/>
            <person name="Michelmore R."/>
        </authorList>
    </citation>
    <scope>NUCLEOTIDE SEQUENCE [LARGE SCALE GENOMIC DNA]</scope>
</reference>
<dbReference type="EMBL" id="CM047897">
    <property type="protein sequence ID" value="KAJ0112877.1"/>
    <property type="molecule type" value="Genomic_DNA"/>
</dbReference>
<protein>
    <submittedName>
        <fullName evidence="1">Uncharacterized protein</fullName>
    </submittedName>
</protein>
<evidence type="ECO:0000313" key="2">
    <source>
        <dbReference type="Proteomes" id="UP001164250"/>
    </source>
</evidence>
<evidence type="ECO:0000313" key="1">
    <source>
        <dbReference type="EMBL" id="KAJ0112877.1"/>
    </source>
</evidence>
<organism evidence="1 2">
    <name type="scientific">Pistacia atlantica</name>
    <dbReference type="NCBI Taxonomy" id="434234"/>
    <lineage>
        <taxon>Eukaryota</taxon>
        <taxon>Viridiplantae</taxon>
        <taxon>Streptophyta</taxon>
        <taxon>Embryophyta</taxon>
        <taxon>Tracheophyta</taxon>
        <taxon>Spermatophyta</taxon>
        <taxon>Magnoliopsida</taxon>
        <taxon>eudicotyledons</taxon>
        <taxon>Gunneridae</taxon>
        <taxon>Pentapetalae</taxon>
        <taxon>rosids</taxon>
        <taxon>malvids</taxon>
        <taxon>Sapindales</taxon>
        <taxon>Anacardiaceae</taxon>
        <taxon>Pistacia</taxon>
    </lineage>
</organism>
<keyword evidence="2" id="KW-1185">Reference proteome</keyword>